<proteinExistence type="predicted"/>
<comment type="caution">
    <text evidence="2">The sequence shown here is derived from an EMBL/GenBank/DDBJ whole genome shotgun (WGS) entry which is preliminary data.</text>
</comment>
<feature type="compositionally biased region" description="Polar residues" evidence="1">
    <location>
        <begin position="15"/>
        <end position="38"/>
    </location>
</feature>
<sequence>MSNRPFGMSHLVRSTVDQTASDETQYDPESQISTTSDGQPWVGQPGVLAAEHCRPGDGNDDANSLLA</sequence>
<dbReference type="EMBL" id="JAGINT010000002">
    <property type="protein sequence ID" value="MBP2354614.1"/>
    <property type="molecule type" value="Genomic_DNA"/>
</dbReference>
<dbReference type="Proteomes" id="UP000755585">
    <property type="component" value="Unassembled WGS sequence"/>
</dbReference>
<reference evidence="2 3" key="1">
    <citation type="submission" date="2021-03" db="EMBL/GenBank/DDBJ databases">
        <title>Sequencing the genomes of 1000 actinobacteria strains.</title>
        <authorList>
            <person name="Klenk H.-P."/>
        </authorList>
    </citation>
    <scope>NUCLEOTIDE SEQUENCE [LARGE SCALE GENOMIC DNA]</scope>
    <source>
        <strain evidence="2 3">DSM 18824</strain>
    </source>
</reference>
<keyword evidence="3" id="KW-1185">Reference proteome</keyword>
<accession>A0ABS4USK4</accession>
<feature type="region of interest" description="Disordered" evidence="1">
    <location>
        <begin position="1"/>
        <end position="67"/>
    </location>
</feature>
<name>A0ABS4USK4_9ACTN</name>
<protein>
    <submittedName>
        <fullName evidence="2">ATP-grasp target RiPP</fullName>
    </submittedName>
</protein>
<dbReference type="RefSeq" id="WP_209697398.1">
    <property type="nucleotide sequence ID" value="NZ_BAAAVU010000031.1"/>
</dbReference>
<evidence type="ECO:0000313" key="2">
    <source>
        <dbReference type="EMBL" id="MBP2354614.1"/>
    </source>
</evidence>
<evidence type="ECO:0000256" key="1">
    <source>
        <dbReference type="SAM" id="MobiDB-lite"/>
    </source>
</evidence>
<organism evidence="2 3">
    <name type="scientific">Kribbella aluminosa</name>
    <dbReference type="NCBI Taxonomy" id="416017"/>
    <lineage>
        <taxon>Bacteria</taxon>
        <taxon>Bacillati</taxon>
        <taxon>Actinomycetota</taxon>
        <taxon>Actinomycetes</taxon>
        <taxon>Propionibacteriales</taxon>
        <taxon>Kribbellaceae</taxon>
        <taxon>Kribbella</taxon>
    </lineage>
</organism>
<gene>
    <name evidence="2" type="ORF">JOF29_005724</name>
</gene>
<evidence type="ECO:0000313" key="3">
    <source>
        <dbReference type="Proteomes" id="UP000755585"/>
    </source>
</evidence>